<dbReference type="InterPro" id="IPR017441">
    <property type="entry name" value="Protein_kinase_ATP_BS"/>
</dbReference>
<comment type="similarity">
    <text evidence="2">Belongs to the protein kinase superfamily. Ser/Thr protein kinase family.</text>
</comment>
<evidence type="ECO:0000256" key="5">
    <source>
        <dbReference type="ARBA" id="ARBA00022679"/>
    </source>
</evidence>
<reference evidence="20 21" key="1">
    <citation type="submission" date="2022-03" db="EMBL/GenBank/DDBJ databases">
        <authorList>
            <person name="Macdonald S."/>
            <person name="Ahmed S."/>
            <person name="Newling K."/>
        </authorList>
    </citation>
    <scope>NUCLEOTIDE SEQUENCE [LARGE SCALE GENOMIC DNA]</scope>
</reference>
<feature type="transmembrane region" description="Helical" evidence="17">
    <location>
        <begin position="307"/>
        <end position="332"/>
    </location>
</feature>
<keyword evidence="5" id="KW-0808">Transferase</keyword>
<dbReference type="AlphaFoldDB" id="A0ABC8JRL7"/>
<keyword evidence="13 17" id="KW-0472">Membrane</keyword>
<keyword evidence="10" id="KW-0418">Kinase</keyword>
<dbReference type="InterPro" id="IPR001611">
    <property type="entry name" value="Leu-rich_rpt"/>
</dbReference>
<dbReference type="PANTHER" id="PTHR47986:SF4">
    <property type="entry name" value="PROTEIN KINASE DOMAIN-CONTAINING PROTEIN"/>
    <property type="match status" value="1"/>
</dbReference>
<keyword evidence="4" id="KW-0433">Leucine-rich repeat</keyword>
<evidence type="ECO:0000256" key="6">
    <source>
        <dbReference type="ARBA" id="ARBA00022692"/>
    </source>
</evidence>
<dbReference type="FunFam" id="3.30.200.20:FF:000162">
    <property type="entry name" value="Adenine nucleotide alpha hydrolase-like domain kinase"/>
    <property type="match status" value="1"/>
</dbReference>
<keyword evidence="3" id="KW-0723">Serine/threonine-protein kinase</keyword>
<gene>
    <name evidence="20" type="ORF">ERUC_LOCUS11611</name>
</gene>
<dbReference type="InterPro" id="IPR008271">
    <property type="entry name" value="Ser/Thr_kinase_AS"/>
</dbReference>
<dbReference type="Pfam" id="PF08263">
    <property type="entry name" value="LRRNT_2"/>
    <property type="match status" value="2"/>
</dbReference>
<keyword evidence="11 16" id="KW-0067">ATP-binding</keyword>
<dbReference type="InterPro" id="IPR000719">
    <property type="entry name" value="Prot_kinase_dom"/>
</dbReference>
<dbReference type="InterPro" id="IPR001245">
    <property type="entry name" value="Ser-Thr/Tyr_kinase_cat_dom"/>
</dbReference>
<feature type="chain" id="PRO_5044832243" description="Protein kinase domain-containing protein" evidence="18">
    <location>
        <begin position="35"/>
        <end position="715"/>
    </location>
</feature>
<dbReference type="Gene3D" id="3.30.200.20">
    <property type="entry name" value="Phosphorylase Kinase, domain 1"/>
    <property type="match status" value="1"/>
</dbReference>
<evidence type="ECO:0000256" key="1">
    <source>
        <dbReference type="ARBA" id="ARBA00004167"/>
    </source>
</evidence>
<evidence type="ECO:0000256" key="12">
    <source>
        <dbReference type="ARBA" id="ARBA00022989"/>
    </source>
</evidence>
<dbReference type="PANTHER" id="PTHR47986">
    <property type="entry name" value="OSJNBA0070M12.3 PROTEIN"/>
    <property type="match status" value="1"/>
</dbReference>
<keyword evidence="21" id="KW-1185">Reference proteome</keyword>
<evidence type="ECO:0000256" key="14">
    <source>
        <dbReference type="ARBA" id="ARBA00023170"/>
    </source>
</evidence>
<evidence type="ECO:0000256" key="18">
    <source>
        <dbReference type="SAM" id="SignalP"/>
    </source>
</evidence>
<comment type="subcellular location">
    <subcellularLocation>
        <location evidence="1">Membrane</location>
        <topology evidence="1">Single-pass membrane protein</topology>
    </subcellularLocation>
</comment>
<dbReference type="SUPFAM" id="SSF56112">
    <property type="entry name" value="Protein kinase-like (PK-like)"/>
    <property type="match status" value="1"/>
</dbReference>
<evidence type="ECO:0000256" key="10">
    <source>
        <dbReference type="ARBA" id="ARBA00022777"/>
    </source>
</evidence>
<feature type="binding site" evidence="16">
    <location>
        <position position="426"/>
    </location>
    <ligand>
        <name>ATP</name>
        <dbReference type="ChEBI" id="CHEBI:30616"/>
    </ligand>
</feature>
<dbReference type="GO" id="GO:0005524">
    <property type="term" value="F:ATP binding"/>
    <property type="evidence" value="ECO:0007669"/>
    <property type="project" value="UniProtKB-UniRule"/>
</dbReference>
<dbReference type="PROSITE" id="PS00108">
    <property type="entry name" value="PROTEIN_KINASE_ST"/>
    <property type="match status" value="1"/>
</dbReference>
<dbReference type="FunFam" id="3.80.10.10:FF:000129">
    <property type="entry name" value="Leucine-rich repeat receptor-like kinase"/>
    <property type="match status" value="2"/>
</dbReference>
<evidence type="ECO:0000256" key="3">
    <source>
        <dbReference type="ARBA" id="ARBA00022527"/>
    </source>
</evidence>
<evidence type="ECO:0000259" key="19">
    <source>
        <dbReference type="PROSITE" id="PS50011"/>
    </source>
</evidence>
<dbReference type="InterPro" id="IPR011009">
    <property type="entry name" value="Kinase-like_dom_sf"/>
</dbReference>
<evidence type="ECO:0000256" key="17">
    <source>
        <dbReference type="SAM" id="Phobius"/>
    </source>
</evidence>
<sequence>MTNGVLVSDLFRTLRSSFKRPFLWISFFLALVNASLEDVGPDYEAMEALSASLKLPDDIDWGSSDYCTWTELDCDKNGRVTSIRLCDRGISGSLPPELKNLSALRVFEIKGNQIAGIIPKGFTELQSLRRVSLSSNLLQGPTPKFRSMVDVDMRRGTNRFCVDSPGSGCDPIVDALLSIAGGFNYPLEFAKSWKGNNPCHQWFGISCEKGRILAIIMPSRQLTGTISPRLGDLTSVLVIDLSHNYLTGMIPVELTKLKKLRILDLSHNQLHGKVPHFRRTGILEIQGNPELETNIIHDHLRRRKTKIIVGGVIGSLAVVLLVVAGYIVYLIYIRKKDLVQSSDHNEIEIVEHNEIEIVEHNEIEIVEHNEIEIVEHNEFVENKVIPIQTLRDATNNFRVDHLLGEGGFGSVYRGTLQDGRDIAVKKMNTSGTASKGISEFKSEVTFLTRVHHRNLVTLYGYSIEGNERLLVYQYMPQGTLSKHLFHWSDHGLSPLEWTTRLNVALDVARGVEYLHTLDLQSQNYIHRDLKPSNILLGDDLRAKVSDFGLVVSTTEGRESVRTKCVGTPGYIAPEYRNEGWLTRKIDVYSFGVILMELITGKKALDHSLSQDDIHITTWFRKMLREEDTFLKAIDGEIIANQETQRTIYEVAKLARQCCTSTPEQRPDMSQVVSFLSSLIERWEPGSDIQDFGENTISTDLISEWEMLMMGSTSAV</sequence>
<dbReference type="GO" id="GO:0016020">
    <property type="term" value="C:membrane"/>
    <property type="evidence" value="ECO:0007669"/>
    <property type="project" value="UniProtKB-SubCell"/>
</dbReference>
<dbReference type="Pfam" id="PF07714">
    <property type="entry name" value="PK_Tyr_Ser-Thr"/>
    <property type="match status" value="1"/>
</dbReference>
<evidence type="ECO:0000256" key="4">
    <source>
        <dbReference type="ARBA" id="ARBA00022614"/>
    </source>
</evidence>
<feature type="domain" description="Protein kinase" evidence="19">
    <location>
        <begin position="397"/>
        <end position="679"/>
    </location>
</feature>
<keyword evidence="9 16" id="KW-0547">Nucleotide-binding</keyword>
<feature type="signal peptide" evidence="18">
    <location>
        <begin position="1"/>
        <end position="34"/>
    </location>
</feature>
<dbReference type="InterPro" id="IPR013210">
    <property type="entry name" value="LRR_N_plant-typ"/>
</dbReference>
<evidence type="ECO:0000256" key="8">
    <source>
        <dbReference type="ARBA" id="ARBA00022737"/>
    </source>
</evidence>
<dbReference type="EMBL" id="CAKOAT010110710">
    <property type="protein sequence ID" value="CAH8329461.1"/>
    <property type="molecule type" value="Genomic_DNA"/>
</dbReference>
<keyword evidence="7 18" id="KW-0732">Signal</keyword>
<evidence type="ECO:0000256" key="9">
    <source>
        <dbReference type="ARBA" id="ARBA00022741"/>
    </source>
</evidence>
<dbReference type="Gene3D" id="1.10.510.10">
    <property type="entry name" value="Transferase(Phosphotransferase) domain 1"/>
    <property type="match status" value="1"/>
</dbReference>
<dbReference type="Pfam" id="PF13855">
    <property type="entry name" value="LRR_8"/>
    <property type="match status" value="1"/>
</dbReference>
<dbReference type="PROSITE" id="PS50011">
    <property type="entry name" value="PROTEIN_KINASE_DOM"/>
    <property type="match status" value="1"/>
</dbReference>
<name>A0ABC8JRL7_ERUVS</name>
<protein>
    <recommendedName>
        <fullName evidence="19">Protein kinase domain-containing protein</fullName>
    </recommendedName>
</protein>
<dbReference type="Gene3D" id="3.80.10.10">
    <property type="entry name" value="Ribonuclease Inhibitor"/>
    <property type="match status" value="2"/>
</dbReference>
<dbReference type="SMART" id="SM00220">
    <property type="entry name" value="S_TKc"/>
    <property type="match status" value="1"/>
</dbReference>
<dbReference type="GO" id="GO:0004674">
    <property type="term" value="F:protein serine/threonine kinase activity"/>
    <property type="evidence" value="ECO:0007669"/>
    <property type="project" value="UniProtKB-KW"/>
</dbReference>
<evidence type="ECO:0000256" key="2">
    <source>
        <dbReference type="ARBA" id="ARBA00008684"/>
    </source>
</evidence>
<evidence type="ECO:0000256" key="16">
    <source>
        <dbReference type="PROSITE-ProRule" id="PRU10141"/>
    </source>
</evidence>
<keyword evidence="12 17" id="KW-1133">Transmembrane helix</keyword>
<keyword evidence="14" id="KW-0675">Receptor</keyword>
<keyword evidence="6 17" id="KW-0812">Transmembrane</keyword>
<proteinExistence type="inferred from homology"/>
<dbReference type="CDD" id="cd14066">
    <property type="entry name" value="STKc_IRAK"/>
    <property type="match status" value="1"/>
</dbReference>
<dbReference type="FunFam" id="1.10.510.10:FF:000095">
    <property type="entry name" value="protein STRUBBELIG-RECEPTOR FAMILY 8"/>
    <property type="match status" value="1"/>
</dbReference>
<dbReference type="SUPFAM" id="SSF52058">
    <property type="entry name" value="L domain-like"/>
    <property type="match status" value="1"/>
</dbReference>
<dbReference type="InterPro" id="IPR032675">
    <property type="entry name" value="LRR_dom_sf"/>
</dbReference>
<dbReference type="PROSITE" id="PS00107">
    <property type="entry name" value="PROTEIN_KINASE_ATP"/>
    <property type="match status" value="1"/>
</dbReference>
<organism evidence="20 21">
    <name type="scientific">Eruca vesicaria subsp. sativa</name>
    <name type="common">Garden rocket</name>
    <name type="synonym">Eruca sativa</name>
    <dbReference type="NCBI Taxonomy" id="29727"/>
    <lineage>
        <taxon>Eukaryota</taxon>
        <taxon>Viridiplantae</taxon>
        <taxon>Streptophyta</taxon>
        <taxon>Embryophyta</taxon>
        <taxon>Tracheophyta</taxon>
        <taxon>Spermatophyta</taxon>
        <taxon>Magnoliopsida</taxon>
        <taxon>eudicotyledons</taxon>
        <taxon>Gunneridae</taxon>
        <taxon>Pentapetalae</taxon>
        <taxon>rosids</taxon>
        <taxon>malvids</taxon>
        <taxon>Brassicales</taxon>
        <taxon>Brassicaceae</taxon>
        <taxon>Brassiceae</taxon>
        <taxon>Eruca</taxon>
    </lineage>
</organism>
<evidence type="ECO:0000256" key="13">
    <source>
        <dbReference type="ARBA" id="ARBA00023136"/>
    </source>
</evidence>
<dbReference type="Proteomes" id="UP001642260">
    <property type="component" value="Unassembled WGS sequence"/>
</dbReference>
<evidence type="ECO:0000256" key="11">
    <source>
        <dbReference type="ARBA" id="ARBA00022840"/>
    </source>
</evidence>
<keyword evidence="8" id="KW-0677">Repeat</keyword>
<evidence type="ECO:0000313" key="21">
    <source>
        <dbReference type="Proteomes" id="UP001642260"/>
    </source>
</evidence>
<accession>A0ABC8JRL7</accession>
<comment type="caution">
    <text evidence="20">The sequence shown here is derived from an EMBL/GenBank/DDBJ whole genome shotgun (WGS) entry which is preliminary data.</text>
</comment>
<dbReference type="PRINTS" id="PR00019">
    <property type="entry name" value="LEURICHRPT"/>
</dbReference>
<evidence type="ECO:0000256" key="15">
    <source>
        <dbReference type="ARBA" id="ARBA00023180"/>
    </source>
</evidence>
<evidence type="ECO:0000256" key="7">
    <source>
        <dbReference type="ARBA" id="ARBA00022729"/>
    </source>
</evidence>
<keyword evidence="15" id="KW-0325">Glycoprotein</keyword>
<evidence type="ECO:0000313" key="20">
    <source>
        <dbReference type="EMBL" id="CAH8329461.1"/>
    </source>
</evidence>
<dbReference type="InterPro" id="IPR052422">
    <property type="entry name" value="Auxin_Ser/Thr_Kinase"/>
</dbReference>